<dbReference type="AlphaFoldDB" id="Q0EWP4"/>
<comment type="caution">
    <text evidence="1">The sequence shown here is derived from an EMBL/GenBank/DDBJ whole genome shotgun (WGS) entry which is preliminary data.</text>
</comment>
<gene>
    <name evidence="1" type="ORF">SPV1_06384</name>
</gene>
<name>Q0EWP4_9PROT</name>
<organism evidence="1 2">
    <name type="scientific">Mariprofundus ferrooxydans PV-1</name>
    <dbReference type="NCBI Taxonomy" id="314345"/>
    <lineage>
        <taxon>Bacteria</taxon>
        <taxon>Pseudomonadati</taxon>
        <taxon>Pseudomonadota</taxon>
        <taxon>Candidatius Mariprofundia</taxon>
        <taxon>Mariprofundales</taxon>
        <taxon>Mariprofundaceae</taxon>
        <taxon>Mariprofundus</taxon>
    </lineage>
</organism>
<keyword evidence="2" id="KW-1185">Reference proteome</keyword>
<evidence type="ECO:0000313" key="2">
    <source>
        <dbReference type="Proteomes" id="UP000005297"/>
    </source>
</evidence>
<dbReference type="EMBL" id="AATS01000018">
    <property type="protein sequence ID" value="EAU53745.1"/>
    <property type="molecule type" value="Genomic_DNA"/>
</dbReference>
<proteinExistence type="predicted"/>
<evidence type="ECO:0000313" key="1">
    <source>
        <dbReference type="EMBL" id="EAU53745.1"/>
    </source>
</evidence>
<sequence>MHFLVIFMKINMENYYHMQQMVLVLANGWKTNLKKHVFIQFPTLKIRFMPHHMGIAIKLQKNLYRNEVNKKLIGLTSCLDLGAYTTNTKNITINFLRN</sequence>
<protein>
    <submittedName>
        <fullName evidence="1">Uncharacterized protein</fullName>
    </submittedName>
</protein>
<reference evidence="1 2" key="1">
    <citation type="submission" date="2006-09" db="EMBL/GenBank/DDBJ databases">
        <authorList>
            <person name="Emerson D."/>
            <person name="Ferriera S."/>
            <person name="Johnson J."/>
            <person name="Kravitz S."/>
            <person name="Halpern A."/>
            <person name="Remington K."/>
            <person name="Beeson K."/>
            <person name="Tran B."/>
            <person name="Rogers Y.-H."/>
            <person name="Friedman R."/>
            <person name="Venter J.C."/>
        </authorList>
    </citation>
    <scope>NUCLEOTIDE SEQUENCE [LARGE SCALE GENOMIC DNA]</scope>
    <source>
        <strain evidence="1 2">PV-1</strain>
    </source>
</reference>
<dbReference type="HOGENOM" id="CLU_2330432_0_0_0"/>
<accession>Q0EWP4</accession>
<dbReference type="InParanoid" id="Q0EWP4"/>
<dbReference type="Proteomes" id="UP000005297">
    <property type="component" value="Unassembled WGS sequence"/>
</dbReference>